<dbReference type="CDD" id="cd15830">
    <property type="entry name" value="BamD"/>
    <property type="match status" value="1"/>
</dbReference>
<dbReference type="RefSeq" id="WP_245580555.1">
    <property type="nucleotide sequence ID" value="NZ_CALFBA010000143.1"/>
</dbReference>
<keyword evidence="1 6" id="KW-0732">Signal</keyword>
<comment type="similarity">
    <text evidence="6">Belongs to the BamD family.</text>
</comment>
<dbReference type="InterPro" id="IPR011990">
    <property type="entry name" value="TPR-like_helical_dom_sf"/>
</dbReference>
<dbReference type="Pfam" id="PF13525">
    <property type="entry name" value="YfiO"/>
    <property type="match status" value="1"/>
</dbReference>
<comment type="function">
    <text evidence="6">Part of the outer membrane protein assembly complex, which is involved in assembly and insertion of beta-barrel proteins into the outer membrane.</text>
</comment>
<dbReference type="InterPro" id="IPR039565">
    <property type="entry name" value="BamD-like"/>
</dbReference>
<feature type="signal peptide" evidence="7">
    <location>
        <begin position="1"/>
        <end position="28"/>
    </location>
</feature>
<evidence type="ECO:0000256" key="5">
    <source>
        <dbReference type="ARBA" id="ARBA00023288"/>
    </source>
</evidence>
<feature type="domain" description="Outer membrane lipoprotein BamD-like" evidence="8">
    <location>
        <begin position="47"/>
        <end position="247"/>
    </location>
</feature>
<proteinExistence type="inferred from homology"/>
<keyword evidence="2 6" id="KW-0472">Membrane</keyword>
<evidence type="ECO:0000256" key="2">
    <source>
        <dbReference type="ARBA" id="ARBA00023136"/>
    </source>
</evidence>
<evidence type="ECO:0000259" key="8">
    <source>
        <dbReference type="Pfam" id="PF13525"/>
    </source>
</evidence>
<evidence type="ECO:0000256" key="4">
    <source>
        <dbReference type="ARBA" id="ARBA00023237"/>
    </source>
</evidence>
<dbReference type="Gene3D" id="1.25.40.10">
    <property type="entry name" value="Tetratricopeptide repeat domain"/>
    <property type="match status" value="1"/>
</dbReference>
<keyword evidence="3 6" id="KW-0564">Palmitate</keyword>
<organism evidence="9 10">
    <name type="scientific">Azonexus hydrophilus</name>
    <dbReference type="NCBI Taxonomy" id="418702"/>
    <lineage>
        <taxon>Bacteria</taxon>
        <taxon>Pseudomonadati</taxon>
        <taxon>Pseudomonadota</taxon>
        <taxon>Betaproteobacteria</taxon>
        <taxon>Rhodocyclales</taxon>
        <taxon>Azonexaceae</taxon>
        <taxon>Azonexus</taxon>
    </lineage>
</organism>
<dbReference type="Proteomes" id="UP001479520">
    <property type="component" value="Chromosome"/>
</dbReference>
<keyword evidence="4 6" id="KW-0998">Cell outer membrane</keyword>
<dbReference type="PROSITE" id="PS51257">
    <property type="entry name" value="PROKAR_LIPOPROTEIN"/>
    <property type="match status" value="1"/>
</dbReference>
<dbReference type="NCBIfam" id="TIGR03302">
    <property type="entry name" value="OM_YfiO"/>
    <property type="match status" value="1"/>
</dbReference>
<dbReference type="InterPro" id="IPR017689">
    <property type="entry name" value="BamD"/>
</dbReference>
<evidence type="ECO:0000256" key="7">
    <source>
        <dbReference type="SAM" id="SignalP"/>
    </source>
</evidence>
<evidence type="ECO:0000313" key="10">
    <source>
        <dbReference type="Proteomes" id="UP001479520"/>
    </source>
</evidence>
<comment type="subunit">
    <text evidence="6">Part of the Bam complex.</text>
</comment>
<keyword evidence="5 6" id="KW-0449">Lipoprotein</keyword>
<dbReference type="EMBL" id="CP151406">
    <property type="protein sequence ID" value="WZJ20436.1"/>
    <property type="molecule type" value="Genomic_DNA"/>
</dbReference>
<sequence length="275" mass="30922">MMRSLPAFASFTAGLRSLLAILALAVLAGCSTTGSEYDETAGWSAGRLYAAAKEAQADGSWDTAVKMLEKLEARYPYGRFAQQAQIELAYVYWKSGEPGSALAAADRFIKLHPNHPAVDYAFYLKGLINFNEDLGLVGHLSNQDLTERDPKAAREAFDSFKELVERFPKSKYAADSIKRMNYLVNALASLEVHVARYYMKRGAYIAAANRAQVAVETYPQAPAIEEALYILYLAYDKLGMEDLRNDADRVLRKNFPESQFYVTGIERKTPWWQLW</sequence>
<evidence type="ECO:0000313" key="9">
    <source>
        <dbReference type="EMBL" id="WZJ20436.1"/>
    </source>
</evidence>
<feature type="chain" id="PRO_5045270451" description="Outer membrane protein assembly factor BamD" evidence="7">
    <location>
        <begin position="29"/>
        <end position="275"/>
    </location>
</feature>
<evidence type="ECO:0000256" key="1">
    <source>
        <dbReference type="ARBA" id="ARBA00022729"/>
    </source>
</evidence>
<protein>
    <recommendedName>
        <fullName evidence="6">Outer membrane protein assembly factor BamD</fullName>
    </recommendedName>
</protein>
<evidence type="ECO:0000256" key="3">
    <source>
        <dbReference type="ARBA" id="ARBA00023139"/>
    </source>
</evidence>
<gene>
    <name evidence="6" type="primary">bamD</name>
    <name evidence="9" type="ORF">AADV58_10770</name>
</gene>
<accession>A0ABZ2XGN7</accession>
<reference evidence="9 10" key="1">
    <citation type="submission" date="2024-04" db="EMBL/GenBank/DDBJ databases">
        <title>Dissimilatory iodate-reducing microorganisms contribute to the enrichment of iodine in groundwater.</title>
        <authorList>
            <person name="Jiang Z."/>
        </authorList>
    </citation>
    <scope>NUCLEOTIDE SEQUENCE [LARGE SCALE GENOMIC DNA]</scope>
    <source>
        <strain evidence="9 10">NCP973</strain>
    </source>
</reference>
<comment type="subcellular location">
    <subcellularLocation>
        <location evidence="6">Cell outer membrane</location>
        <topology evidence="6">Lipid-anchor</topology>
    </subcellularLocation>
</comment>
<name>A0ABZ2XGN7_9RHOO</name>
<dbReference type="SUPFAM" id="SSF48452">
    <property type="entry name" value="TPR-like"/>
    <property type="match status" value="2"/>
</dbReference>
<keyword evidence="10" id="KW-1185">Reference proteome</keyword>
<dbReference type="PANTHER" id="PTHR37423">
    <property type="entry name" value="SOLUBLE LYTIC MUREIN TRANSGLYCOSYLASE-RELATED"/>
    <property type="match status" value="1"/>
</dbReference>
<evidence type="ECO:0000256" key="6">
    <source>
        <dbReference type="HAMAP-Rule" id="MF_00922"/>
    </source>
</evidence>
<dbReference type="PANTHER" id="PTHR37423:SF1">
    <property type="entry name" value="OUTER MEMBRANE PROTEIN ASSEMBLY FACTOR BAMD"/>
    <property type="match status" value="1"/>
</dbReference>
<dbReference type="HAMAP" id="MF_00922">
    <property type="entry name" value="OM_assembly_BamD"/>
    <property type="match status" value="1"/>
</dbReference>